<keyword evidence="1" id="KW-0812">Transmembrane</keyword>
<proteinExistence type="predicted"/>
<protein>
    <submittedName>
        <fullName evidence="2">Uncharacterized protein</fullName>
    </submittedName>
</protein>
<dbReference type="EMBL" id="HBKN01036113">
    <property type="protein sequence ID" value="CAE2322481.1"/>
    <property type="molecule type" value="Transcribed_RNA"/>
</dbReference>
<reference evidence="2" key="1">
    <citation type="submission" date="2021-01" db="EMBL/GenBank/DDBJ databases">
        <authorList>
            <person name="Corre E."/>
            <person name="Pelletier E."/>
            <person name="Niang G."/>
            <person name="Scheremetjew M."/>
            <person name="Finn R."/>
            <person name="Kale V."/>
            <person name="Holt S."/>
            <person name="Cochrane G."/>
            <person name="Meng A."/>
            <person name="Brown T."/>
            <person name="Cohen L."/>
        </authorList>
    </citation>
    <scope>NUCLEOTIDE SEQUENCE</scope>
    <source>
        <strain evidence="2">CCMP 2712</strain>
    </source>
</reference>
<name>A0A7S4U8Z1_GUITH</name>
<keyword evidence="1" id="KW-0472">Membrane</keyword>
<gene>
    <name evidence="2" type="ORF">GTHE00462_LOCUS28193</name>
</gene>
<evidence type="ECO:0000313" key="2">
    <source>
        <dbReference type="EMBL" id="CAE2322481.1"/>
    </source>
</evidence>
<dbReference type="AlphaFoldDB" id="A0A7S4U8Z1"/>
<evidence type="ECO:0000256" key="1">
    <source>
        <dbReference type="SAM" id="Phobius"/>
    </source>
</evidence>
<feature type="transmembrane region" description="Helical" evidence="1">
    <location>
        <begin position="171"/>
        <end position="190"/>
    </location>
</feature>
<feature type="transmembrane region" description="Helical" evidence="1">
    <location>
        <begin position="71"/>
        <end position="93"/>
    </location>
</feature>
<accession>A0A7S4U8Z1</accession>
<sequence>MAWWRKTVKIEEPVSRNMMMASFDSIQDVFLQSESWAIPLLPFHSSFLDLILALDTCASYRRHMGKAKHPWLQVLISCAVGTFGGTTVAALFLGQPPGWMGSLSSPFAFLLAFWLIFCCPGNVPYKFITRHRSVELVFGYINSFSCGHATSSWGADGALKSAHMVVGSGPMAIFCGMIAGCGGGILANWLGMIGKSSDWMFGTPPVLKGPSMTVRTAFFTSCVYYLLRNPHEFLPYGKDALLTHDQARTCIWLLWVFVLSVHELLKVENPWEWLTRLVGVCFLCPDEIGGAPEDGVYEMVFGKGEKVTHDAALSGFGFDKKDDEKKKPSKKTD</sequence>
<organism evidence="2">
    <name type="scientific">Guillardia theta</name>
    <name type="common">Cryptophyte</name>
    <name type="synonym">Cryptomonas phi</name>
    <dbReference type="NCBI Taxonomy" id="55529"/>
    <lineage>
        <taxon>Eukaryota</taxon>
        <taxon>Cryptophyceae</taxon>
        <taxon>Pyrenomonadales</taxon>
        <taxon>Geminigeraceae</taxon>
        <taxon>Guillardia</taxon>
    </lineage>
</organism>
<keyword evidence="1" id="KW-1133">Transmembrane helix</keyword>
<feature type="transmembrane region" description="Helical" evidence="1">
    <location>
        <begin position="105"/>
        <end position="123"/>
    </location>
</feature>